<reference evidence="1" key="1">
    <citation type="submission" date="2021-05" db="EMBL/GenBank/DDBJ databases">
        <authorList>
            <person name="Scholz U."/>
            <person name="Mascher M."/>
            <person name="Fiebig A."/>
        </authorList>
    </citation>
    <scope>NUCLEOTIDE SEQUENCE [LARGE SCALE GENOMIC DNA]</scope>
</reference>
<protein>
    <submittedName>
        <fullName evidence="1">Uncharacterized protein</fullName>
    </submittedName>
</protein>
<dbReference type="Proteomes" id="UP001732700">
    <property type="component" value="Chromosome 6A"/>
</dbReference>
<dbReference type="EnsemblPlants" id="AVESA.00010b.r2.6AG1006680.2">
    <property type="protein sequence ID" value="AVESA.00010b.r2.6AG1006680.2.CDS.1"/>
    <property type="gene ID" value="AVESA.00010b.r2.6AG1006680"/>
</dbReference>
<accession>A0ACD5YH95</accession>
<reference evidence="1" key="2">
    <citation type="submission" date="2025-09" db="UniProtKB">
        <authorList>
            <consortium name="EnsemblPlants"/>
        </authorList>
    </citation>
    <scope>IDENTIFICATION</scope>
</reference>
<proteinExistence type="predicted"/>
<name>A0ACD5YH95_AVESA</name>
<sequence>MGRKDQLADLGYLLISEVTVHPMVISVTGKSGVGKTKLVKERYEKSATKRYFDVMAWVTCAPNLSASNIMKLILLRLLEAPPRCPNKDLGEMLRKELANKKYLLVIDGEVSSTEWSYMLGFLQTGISKSRIVRITQETDLEPPPPSWFESKTIKLDHFGAIDSAVSLFLATLFMDDKDNHCSSMIEKDVRGNCAEFIYNVTDGLPLAIVLLSGLLRTKEYPGEWVKVFKHLKGKSNESKRFDNILSMCFDDLPHDLKSCFLYFAGFPAGTLVKARTLVCEWMAEGFLRPKEGKSMEKVGEWYLRELIHRRMMSLPPLEDAAPGDERVSVQTRVHEFLVLEAQEANFVEIHIGDDLPSLSTARRLSLQNHRDKYAALADPLPKLRSIMSNFEKEDPQGTGENKEDIMTNDGACSPFSKKADSSDVMRKLLQRSRFLRVIYLDGLEIGKKLPSEIGNVVHLHYLGITSCSLDTVPPSVGKLTRLQTLDVRGTMVTRLPSEFWKIQTLRHIFGSIILPRRVGNLEHLQTLQAVKPDGDGGSWDATTFASMKRLQSLYIWGLTAENVDALVPVYSLKYLVLLSIGGEVISLDLFAQSSYTRLRVMVLKGEIMPPLEKSSSGFYFPTLTKLSLKSTKVSQAFIDKLSLELPLLASLALLPESYEGKCLCLTKGFQSLKELKLDVDLKEIIIGQACLGLVKLEISMYSGDLDLRVRPEIKEIIKLHDKFLYDNAKISIVVAIS</sequence>
<evidence type="ECO:0000313" key="1">
    <source>
        <dbReference type="EnsemblPlants" id="AVESA.00010b.r2.6AG1006680.2.CDS.1"/>
    </source>
</evidence>
<organism evidence="1 2">
    <name type="scientific">Avena sativa</name>
    <name type="common">Oat</name>
    <dbReference type="NCBI Taxonomy" id="4498"/>
    <lineage>
        <taxon>Eukaryota</taxon>
        <taxon>Viridiplantae</taxon>
        <taxon>Streptophyta</taxon>
        <taxon>Embryophyta</taxon>
        <taxon>Tracheophyta</taxon>
        <taxon>Spermatophyta</taxon>
        <taxon>Magnoliopsida</taxon>
        <taxon>Liliopsida</taxon>
        <taxon>Poales</taxon>
        <taxon>Poaceae</taxon>
        <taxon>BOP clade</taxon>
        <taxon>Pooideae</taxon>
        <taxon>Poodae</taxon>
        <taxon>Poeae</taxon>
        <taxon>Poeae Chloroplast Group 1 (Aveneae type)</taxon>
        <taxon>Aveninae</taxon>
        <taxon>Avena</taxon>
    </lineage>
</organism>
<keyword evidence="2" id="KW-1185">Reference proteome</keyword>
<evidence type="ECO:0000313" key="2">
    <source>
        <dbReference type="Proteomes" id="UP001732700"/>
    </source>
</evidence>